<dbReference type="AlphaFoldDB" id="A0A5B9DNP6"/>
<dbReference type="InterPro" id="IPR001466">
    <property type="entry name" value="Beta-lactam-related"/>
</dbReference>
<feature type="region of interest" description="Disordered" evidence="1">
    <location>
        <begin position="210"/>
        <end position="234"/>
    </location>
</feature>
<feature type="compositionally biased region" description="Basic and acidic residues" evidence="1">
    <location>
        <begin position="218"/>
        <end position="231"/>
    </location>
</feature>
<dbReference type="RefSeq" id="WP_147656109.1">
    <property type="nucleotide sequence ID" value="NZ_BMFM01000001.1"/>
</dbReference>
<dbReference type="PANTHER" id="PTHR43283:SF3">
    <property type="entry name" value="BETA-LACTAMASE FAMILY PROTEIN (AFU_ORTHOLOGUE AFUA_5G07500)"/>
    <property type="match status" value="1"/>
</dbReference>
<protein>
    <submittedName>
        <fullName evidence="3">Beta-lactamase family protein</fullName>
    </submittedName>
</protein>
<evidence type="ECO:0000313" key="4">
    <source>
        <dbReference type="Proteomes" id="UP000321062"/>
    </source>
</evidence>
<name>A0A5B9DNP6_9HYPH</name>
<evidence type="ECO:0000256" key="1">
    <source>
        <dbReference type="SAM" id="MobiDB-lite"/>
    </source>
</evidence>
<dbReference type="Proteomes" id="UP000321062">
    <property type="component" value="Chromosome"/>
</dbReference>
<dbReference type="SUPFAM" id="SSF56601">
    <property type="entry name" value="beta-lactamase/transpeptidase-like"/>
    <property type="match status" value="1"/>
</dbReference>
<dbReference type="OrthoDB" id="9808046at2"/>
<sequence>MDLQARLDAAVESAIARNKIVGAVLLVARHGEVVYRRAAGYFDREAKRPMGDRAIFRLASVTKPLVAATALAQVERGLLGLDNSVSDYLPYFRPRLADGSEATIRIRHLLTHTAGLGYDYPSDPLINTGLTNTDFGFEENFTRLAAQPLLFTPGSRWEYSVAIDVLGAIVAGVHGSTLHDALAHYVTGPLGMKDTGFAVTDTSRLAPPYADATPEPLRMPDPHTVTNDKGDSTSFSPGRIFNRRAFQSGGAGAVGTADDLLAFFEAIRTGGGPILLNDTVAQAVQNQIGDAPRKDEDAGRRFGWFGSVLVDPRLADTPQGAGTIDWGGIYGHSWFIDPVAGLTMVSLTNTAVEGCTGNYPTELIDAIYDRQPD</sequence>
<dbReference type="Pfam" id="PF00144">
    <property type="entry name" value="Beta-lactamase"/>
    <property type="match status" value="1"/>
</dbReference>
<reference evidence="3 4" key="1">
    <citation type="journal article" date="2015" name="Int. J. Syst. Evol. Microbiol.">
        <title>Youhaiella tibetensis gen. nov., sp. nov., isolated from subsurface sediment.</title>
        <authorList>
            <person name="Wang Y.X."/>
            <person name="Huang F.Q."/>
            <person name="Nogi Y."/>
            <person name="Pang S.J."/>
            <person name="Wang P.K."/>
            <person name="Lv J."/>
        </authorList>
    </citation>
    <scope>NUCLEOTIDE SEQUENCE [LARGE SCALE GENOMIC DNA]</scope>
    <source>
        <strain evidence="4">fig4</strain>
    </source>
</reference>
<feature type="domain" description="Beta-lactamase-related" evidence="2">
    <location>
        <begin position="7"/>
        <end position="353"/>
    </location>
</feature>
<organism evidence="3 4">
    <name type="scientific">Paradevosia tibetensis</name>
    <dbReference type="NCBI Taxonomy" id="1447062"/>
    <lineage>
        <taxon>Bacteria</taxon>
        <taxon>Pseudomonadati</taxon>
        <taxon>Pseudomonadota</taxon>
        <taxon>Alphaproteobacteria</taxon>
        <taxon>Hyphomicrobiales</taxon>
        <taxon>Devosiaceae</taxon>
        <taxon>Paradevosia</taxon>
    </lineage>
</organism>
<dbReference type="InterPro" id="IPR012338">
    <property type="entry name" value="Beta-lactam/transpept-like"/>
</dbReference>
<dbReference type="Gene3D" id="3.40.710.10">
    <property type="entry name" value="DD-peptidase/beta-lactamase superfamily"/>
    <property type="match status" value="1"/>
</dbReference>
<dbReference type="InterPro" id="IPR050789">
    <property type="entry name" value="Diverse_Enzym_Activities"/>
</dbReference>
<keyword evidence="4" id="KW-1185">Reference proteome</keyword>
<evidence type="ECO:0000259" key="2">
    <source>
        <dbReference type="Pfam" id="PF00144"/>
    </source>
</evidence>
<dbReference type="PANTHER" id="PTHR43283">
    <property type="entry name" value="BETA-LACTAMASE-RELATED"/>
    <property type="match status" value="1"/>
</dbReference>
<gene>
    <name evidence="3" type="ORF">FNA67_11470</name>
</gene>
<accession>A0A5B9DNP6</accession>
<dbReference type="KEGG" id="yti:FNA67_11470"/>
<evidence type="ECO:0000313" key="3">
    <source>
        <dbReference type="EMBL" id="QEE20753.1"/>
    </source>
</evidence>
<dbReference type="EMBL" id="CP041690">
    <property type="protein sequence ID" value="QEE20753.1"/>
    <property type="molecule type" value="Genomic_DNA"/>
</dbReference>
<proteinExistence type="predicted"/>